<evidence type="ECO:0000256" key="7">
    <source>
        <dbReference type="ARBA" id="ARBA00023125"/>
    </source>
</evidence>
<dbReference type="GO" id="GO:0000785">
    <property type="term" value="C:chromatin"/>
    <property type="evidence" value="ECO:0007669"/>
    <property type="project" value="TreeGrafter"/>
</dbReference>
<accession>A0A3A3A3R1</accession>
<evidence type="ECO:0000259" key="12">
    <source>
        <dbReference type="Pfam" id="PF00172"/>
    </source>
</evidence>
<feature type="transmembrane region" description="Helical" evidence="11">
    <location>
        <begin position="474"/>
        <end position="493"/>
    </location>
</feature>
<dbReference type="InterPro" id="IPR007219">
    <property type="entry name" value="XnlR_reg_dom"/>
</dbReference>
<evidence type="ECO:0000256" key="2">
    <source>
        <dbReference type="ARBA" id="ARBA00022723"/>
    </source>
</evidence>
<keyword evidence="3" id="KW-0677">Repeat</keyword>
<keyword evidence="11" id="KW-0472">Membrane</keyword>
<keyword evidence="6" id="KW-0805">Transcription regulation</keyword>
<dbReference type="STRING" id="2070753.A0A3A3A3R1"/>
<comment type="caution">
    <text evidence="14">The sequence shown here is derived from an EMBL/GenBank/DDBJ whole genome shotgun (WGS) entry which is preliminary data.</text>
</comment>
<evidence type="ECO:0000256" key="8">
    <source>
        <dbReference type="ARBA" id="ARBA00023163"/>
    </source>
</evidence>
<feature type="compositionally biased region" description="Polar residues" evidence="10">
    <location>
        <begin position="37"/>
        <end position="47"/>
    </location>
</feature>
<evidence type="ECO:0000256" key="10">
    <source>
        <dbReference type="SAM" id="MobiDB-lite"/>
    </source>
</evidence>
<gene>
    <name evidence="14" type="ORF">PHISCL_01317</name>
</gene>
<evidence type="ECO:0000313" key="15">
    <source>
        <dbReference type="Proteomes" id="UP000266188"/>
    </source>
</evidence>
<dbReference type="GO" id="GO:0000978">
    <property type="term" value="F:RNA polymerase II cis-regulatory region sequence-specific DNA binding"/>
    <property type="evidence" value="ECO:0007669"/>
    <property type="project" value="InterPro"/>
</dbReference>
<keyword evidence="2" id="KW-0479">Metal-binding</keyword>
<protein>
    <recommendedName>
        <fullName evidence="16">Transcription factor</fullName>
    </recommendedName>
</protein>
<evidence type="ECO:0000259" key="13">
    <source>
        <dbReference type="Pfam" id="PF04082"/>
    </source>
</evidence>
<sequence>MKLRCDGLNPCSSCQKRNLPCNNERRDQLRDYGAPGGSTSTGDAYEQSSDRGSIKFLLNAGTDSFTEQFLLPPRGDRARGLEYNNQMGLRDVGPSGMPYEVDDSLANNTSAYAESDPASMTFFRDTFVSFFNGPFGDPHKPLEDPYTGGIPYPAVLPPGQDPNLTLPGGQIAYEQPFANALIQAILSRAWTLPLDPKSQQEVSTNLNFLLTTARIRKFLSLYFRYWHTSCPMIYTPSFDPETATLPLLASLVFMGAMYSNDEMEVYVAKRVLDFVELFVFSSDMFACESEICSNFSGNKGPDNPLSDWIQFQNFQAGFLTVLVQYWAGSRASKNRAMETRFSEVIKVARKMGLPKCKHEPQDRTYEYSWIQTETKIRTMNIISLLDCAFSFYQNHPCRLSHSEMECEFPCDESIFNSPHPFSEPNFQFTREVTISEAFQSLFEEYPKQDSSSSGPQSPVSSYERIRTGLRVFDMFIIIHILYAFINTHMTLLIPFTRRERVSQATIPAKSPGSKKSNRAGVPDDSILTAIRTALARWRDHWVTLRHQVPTDEWASMGFYKNGYNFWLVSHLLITKKESVDVVMRMEVNCEDKLEKLKVLLMDDDND</sequence>
<evidence type="ECO:0000256" key="3">
    <source>
        <dbReference type="ARBA" id="ARBA00022737"/>
    </source>
</evidence>
<evidence type="ECO:0000256" key="9">
    <source>
        <dbReference type="ARBA" id="ARBA00023242"/>
    </source>
</evidence>
<proteinExistence type="predicted"/>
<keyword evidence="4" id="KW-0863">Zinc-finger</keyword>
<comment type="subcellular location">
    <subcellularLocation>
        <location evidence="1">Nucleus</location>
    </subcellularLocation>
</comment>
<keyword evidence="15" id="KW-1185">Reference proteome</keyword>
<dbReference type="Gene3D" id="4.10.240.10">
    <property type="entry name" value="Zn(2)-C6 fungal-type DNA-binding domain"/>
    <property type="match status" value="1"/>
</dbReference>
<evidence type="ECO:0000256" key="4">
    <source>
        <dbReference type="ARBA" id="ARBA00022771"/>
    </source>
</evidence>
<evidence type="ECO:0008006" key="16">
    <source>
        <dbReference type="Google" id="ProtNLM"/>
    </source>
</evidence>
<dbReference type="InterPro" id="IPR001138">
    <property type="entry name" value="Zn2Cys6_DnaBD"/>
</dbReference>
<evidence type="ECO:0000313" key="14">
    <source>
        <dbReference type="EMBL" id="RJE26344.1"/>
    </source>
</evidence>
<keyword evidence="11" id="KW-1133">Transmembrane helix</keyword>
<dbReference type="Pfam" id="PF04082">
    <property type="entry name" value="Fungal_trans"/>
    <property type="match status" value="1"/>
</dbReference>
<keyword evidence="7" id="KW-0238">DNA-binding</keyword>
<feature type="region of interest" description="Disordered" evidence="10">
    <location>
        <begin position="25"/>
        <end position="47"/>
    </location>
</feature>
<reference evidence="15" key="1">
    <citation type="submission" date="2017-02" db="EMBL/GenBank/DDBJ databases">
        <authorList>
            <person name="Tafer H."/>
            <person name="Lopandic K."/>
        </authorList>
    </citation>
    <scope>NUCLEOTIDE SEQUENCE [LARGE SCALE GENOMIC DNA]</scope>
    <source>
        <strain evidence="15">CBS 366.77</strain>
    </source>
</reference>
<dbReference type="CDD" id="cd12148">
    <property type="entry name" value="fungal_TF_MHR"/>
    <property type="match status" value="1"/>
</dbReference>
<dbReference type="GO" id="GO:0005634">
    <property type="term" value="C:nucleus"/>
    <property type="evidence" value="ECO:0007669"/>
    <property type="project" value="UniProtKB-SubCell"/>
</dbReference>
<dbReference type="GO" id="GO:0006351">
    <property type="term" value="P:DNA-templated transcription"/>
    <property type="evidence" value="ECO:0007669"/>
    <property type="project" value="InterPro"/>
</dbReference>
<dbReference type="AlphaFoldDB" id="A0A3A3A3R1"/>
<evidence type="ECO:0000256" key="11">
    <source>
        <dbReference type="SAM" id="Phobius"/>
    </source>
</evidence>
<organism evidence="14 15">
    <name type="scientific">Aspergillus sclerotialis</name>
    <dbReference type="NCBI Taxonomy" id="2070753"/>
    <lineage>
        <taxon>Eukaryota</taxon>
        <taxon>Fungi</taxon>
        <taxon>Dikarya</taxon>
        <taxon>Ascomycota</taxon>
        <taxon>Pezizomycotina</taxon>
        <taxon>Eurotiomycetes</taxon>
        <taxon>Eurotiomycetidae</taxon>
        <taxon>Eurotiales</taxon>
        <taxon>Aspergillaceae</taxon>
        <taxon>Aspergillus</taxon>
        <taxon>Aspergillus subgen. Polypaecilum</taxon>
    </lineage>
</organism>
<dbReference type="CDD" id="cd00067">
    <property type="entry name" value="GAL4"/>
    <property type="match status" value="1"/>
</dbReference>
<evidence type="ECO:0000256" key="5">
    <source>
        <dbReference type="ARBA" id="ARBA00022833"/>
    </source>
</evidence>
<dbReference type="InterPro" id="IPR051059">
    <property type="entry name" value="VerF-like"/>
</dbReference>
<dbReference type="GO" id="GO:0008270">
    <property type="term" value="F:zinc ion binding"/>
    <property type="evidence" value="ECO:0007669"/>
    <property type="project" value="UniProtKB-KW"/>
</dbReference>
<keyword evidence="8" id="KW-0804">Transcription</keyword>
<dbReference type="Pfam" id="PF00172">
    <property type="entry name" value="Zn_clus"/>
    <property type="match status" value="1"/>
</dbReference>
<keyword evidence="9" id="KW-0539">Nucleus</keyword>
<keyword evidence="5" id="KW-0862">Zinc</keyword>
<feature type="domain" description="Zn(2)-C6 fungal-type" evidence="12">
    <location>
        <begin position="2"/>
        <end position="28"/>
    </location>
</feature>
<name>A0A3A3A3R1_9EURO</name>
<dbReference type="PANTHER" id="PTHR40626">
    <property type="entry name" value="MIP31509P"/>
    <property type="match status" value="1"/>
</dbReference>
<dbReference type="EMBL" id="MVGC01000024">
    <property type="protein sequence ID" value="RJE26344.1"/>
    <property type="molecule type" value="Genomic_DNA"/>
</dbReference>
<dbReference type="InterPro" id="IPR036864">
    <property type="entry name" value="Zn2-C6_fun-type_DNA-bd_sf"/>
</dbReference>
<evidence type="ECO:0000256" key="1">
    <source>
        <dbReference type="ARBA" id="ARBA00004123"/>
    </source>
</evidence>
<feature type="domain" description="Xylanolytic transcriptional activator regulatory" evidence="13">
    <location>
        <begin position="219"/>
        <end position="427"/>
    </location>
</feature>
<evidence type="ECO:0000256" key="6">
    <source>
        <dbReference type="ARBA" id="ARBA00023015"/>
    </source>
</evidence>
<dbReference type="PANTHER" id="PTHR40626:SF8">
    <property type="entry name" value="C2H2 FINGER DOMAIN TRANSCRIPTION FACTOR (EUROFUNG)-RELATED"/>
    <property type="match status" value="1"/>
</dbReference>
<keyword evidence="11" id="KW-0812">Transmembrane</keyword>
<dbReference type="OrthoDB" id="10018191at2759"/>
<dbReference type="GO" id="GO:0000981">
    <property type="term" value="F:DNA-binding transcription factor activity, RNA polymerase II-specific"/>
    <property type="evidence" value="ECO:0007669"/>
    <property type="project" value="InterPro"/>
</dbReference>
<dbReference type="Proteomes" id="UP000266188">
    <property type="component" value="Unassembled WGS sequence"/>
</dbReference>